<evidence type="ECO:0000256" key="2">
    <source>
        <dbReference type="ARBA" id="ARBA00022475"/>
    </source>
</evidence>
<sequence>MYKKLASHTLIYGLSPYLPRILGLFILPIITKDLTTLDYGIYGVILAYVAAIEVLKDLGLNMILYNSFTKMPHQFKWMWRSIYGFLTLWNLGYAVIAAALIYWIVPPEAFKNVWIIIALNLLPIVFFGPTQLIGRVYFQMKEKPMEIAVRTVIFGVLTIVLNLYTISYLKMGYMGWFWSSCIVGLLTNISFWYPVNIKYKLTPIFNFKWKQMKRNLSISLPTVPHYYSSYIIQTSDKAMLSAMNVSTGEIGGYNFAATFGGLFGQLGNALGQAVRPLFNIYYKSNNYRKVREIIFVMQLLFFTLTFLASLWLKEIFSILVKNKELATTYPIAIILIMAVNYRPMYFGSVNVLIYGEKTKKLLYVTFIASLLCVVLNFSLIPVWGIWAAVFSTYISFLYMGYSGYFLKEFKVVDVPFYPLAWLVATLVLTVSAYFAVELTLIFKFAISLGLLFVGVFLTKKLINKRKNG</sequence>
<dbReference type="InterPro" id="IPR050833">
    <property type="entry name" value="Poly_Biosynth_Transport"/>
</dbReference>
<evidence type="ECO:0000256" key="6">
    <source>
        <dbReference type="SAM" id="Phobius"/>
    </source>
</evidence>
<dbReference type="InterPro" id="IPR002797">
    <property type="entry name" value="Polysacc_synth"/>
</dbReference>
<evidence type="ECO:0000256" key="3">
    <source>
        <dbReference type="ARBA" id="ARBA00022692"/>
    </source>
</evidence>
<keyword evidence="8" id="KW-1185">Reference proteome</keyword>
<feature type="transmembrane region" description="Helical" evidence="6">
    <location>
        <begin position="385"/>
        <end position="404"/>
    </location>
</feature>
<keyword evidence="4 6" id="KW-1133">Transmembrane helix</keyword>
<feature type="transmembrane region" description="Helical" evidence="6">
    <location>
        <begin position="416"/>
        <end position="434"/>
    </location>
</feature>
<evidence type="ECO:0000313" key="7">
    <source>
        <dbReference type="EMBL" id="MBD8017029.1"/>
    </source>
</evidence>
<comment type="caution">
    <text evidence="7">The sequence shown here is derived from an EMBL/GenBank/DDBJ whole genome shotgun (WGS) entry which is preliminary data.</text>
</comment>
<evidence type="ECO:0000313" key="8">
    <source>
        <dbReference type="Proteomes" id="UP000626242"/>
    </source>
</evidence>
<dbReference type="RefSeq" id="WP_251832240.1">
    <property type="nucleotide sequence ID" value="NZ_JACSPS010000001.1"/>
</dbReference>
<keyword evidence="5 6" id="KW-0472">Membrane</keyword>
<feature type="transmembrane region" description="Helical" evidence="6">
    <location>
        <begin position="175"/>
        <end position="195"/>
    </location>
</feature>
<feature type="transmembrane region" description="Helical" evidence="6">
    <location>
        <begin position="109"/>
        <end position="127"/>
    </location>
</feature>
<keyword evidence="2" id="KW-1003">Cell membrane</keyword>
<feature type="transmembrane region" description="Helical" evidence="6">
    <location>
        <begin position="147"/>
        <end position="169"/>
    </location>
</feature>
<feature type="transmembrane region" description="Helical" evidence="6">
    <location>
        <begin position="440"/>
        <end position="458"/>
    </location>
</feature>
<organism evidence="7 8">
    <name type="scientific">Kaistella pullorum</name>
    <dbReference type="NCBI Taxonomy" id="2763074"/>
    <lineage>
        <taxon>Bacteria</taxon>
        <taxon>Pseudomonadati</taxon>
        <taxon>Bacteroidota</taxon>
        <taxon>Flavobacteriia</taxon>
        <taxon>Flavobacteriales</taxon>
        <taxon>Weeksellaceae</taxon>
        <taxon>Chryseobacterium group</taxon>
        <taxon>Kaistella</taxon>
    </lineage>
</organism>
<protein>
    <submittedName>
        <fullName evidence="7">Oligosaccharide flippase family protein</fullName>
    </submittedName>
</protein>
<evidence type="ECO:0000256" key="4">
    <source>
        <dbReference type="ARBA" id="ARBA00022989"/>
    </source>
</evidence>
<keyword evidence="3 6" id="KW-0812">Transmembrane</keyword>
<proteinExistence type="predicted"/>
<evidence type="ECO:0000256" key="5">
    <source>
        <dbReference type="ARBA" id="ARBA00023136"/>
    </source>
</evidence>
<dbReference type="PANTHER" id="PTHR30250:SF11">
    <property type="entry name" value="O-ANTIGEN TRANSPORTER-RELATED"/>
    <property type="match status" value="1"/>
</dbReference>
<reference evidence="7 8" key="1">
    <citation type="submission" date="2020-08" db="EMBL/GenBank/DDBJ databases">
        <title>A Genomic Blueprint of the Chicken Gut Microbiome.</title>
        <authorList>
            <person name="Gilroy R."/>
            <person name="Ravi A."/>
            <person name="Getino M."/>
            <person name="Pursley I."/>
            <person name="Horton D.L."/>
            <person name="Alikhan N.-F."/>
            <person name="Baker D."/>
            <person name="Gharbi K."/>
            <person name="Hall N."/>
            <person name="Watson M."/>
            <person name="Adriaenssens E.M."/>
            <person name="Foster-Nyarko E."/>
            <person name="Jarju S."/>
            <person name="Secka A."/>
            <person name="Antonio M."/>
            <person name="Oren A."/>
            <person name="Chaudhuri R."/>
            <person name="La Ragione R.M."/>
            <person name="Hildebrand F."/>
            <person name="Pallen M.J."/>
        </authorList>
    </citation>
    <scope>NUCLEOTIDE SEQUENCE [LARGE SCALE GENOMIC DNA]</scope>
    <source>
        <strain evidence="7 8">Sa1CVA4</strain>
    </source>
</reference>
<name>A0ABR8WIY7_9FLAO</name>
<feature type="transmembrane region" description="Helical" evidence="6">
    <location>
        <begin position="9"/>
        <end position="27"/>
    </location>
</feature>
<feature type="transmembrane region" description="Helical" evidence="6">
    <location>
        <begin position="39"/>
        <end position="60"/>
    </location>
</feature>
<dbReference type="Proteomes" id="UP000626242">
    <property type="component" value="Unassembled WGS sequence"/>
</dbReference>
<feature type="transmembrane region" description="Helical" evidence="6">
    <location>
        <begin position="361"/>
        <end position="379"/>
    </location>
</feature>
<evidence type="ECO:0000256" key="1">
    <source>
        <dbReference type="ARBA" id="ARBA00004651"/>
    </source>
</evidence>
<feature type="transmembrane region" description="Helical" evidence="6">
    <location>
        <begin position="81"/>
        <end position="103"/>
    </location>
</feature>
<feature type="transmembrane region" description="Helical" evidence="6">
    <location>
        <begin position="293"/>
        <end position="312"/>
    </location>
</feature>
<gene>
    <name evidence="7" type="ORF">H9628_00920</name>
</gene>
<accession>A0ABR8WIY7</accession>
<dbReference type="Pfam" id="PF01943">
    <property type="entry name" value="Polysacc_synt"/>
    <property type="match status" value="1"/>
</dbReference>
<comment type="subcellular location">
    <subcellularLocation>
        <location evidence="1">Cell membrane</location>
        <topology evidence="1">Multi-pass membrane protein</topology>
    </subcellularLocation>
</comment>
<dbReference type="EMBL" id="JACSPS010000001">
    <property type="protein sequence ID" value="MBD8017029.1"/>
    <property type="molecule type" value="Genomic_DNA"/>
</dbReference>
<dbReference type="PANTHER" id="PTHR30250">
    <property type="entry name" value="PST FAMILY PREDICTED COLANIC ACID TRANSPORTER"/>
    <property type="match status" value="1"/>
</dbReference>
<feature type="transmembrane region" description="Helical" evidence="6">
    <location>
        <begin position="332"/>
        <end position="354"/>
    </location>
</feature>